<keyword evidence="4" id="KW-1185">Reference proteome</keyword>
<evidence type="ECO:0000256" key="1">
    <source>
        <dbReference type="SAM" id="MobiDB-lite"/>
    </source>
</evidence>
<proteinExistence type="predicted"/>
<keyword evidence="2" id="KW-0472">Membrane</keyword>
<feature type="region of interest" description="Disordered" evidence="1">
    <location>
        <begin position="39"/>
        <end position="81"/>
    </location>
</feature>
<accession>A0A842HMK1</accession>
<comment type="caution">
    <text evidence="3">The sequence shown here is derived from an EMBL/GenBank/DDBJ whole genome shotgun (WGS) entry which is preliminary data.</text>
</comment>
<evidence type="ECO:0000256" key="2">
    <source>
        <dbReference type="SAM" id="Phobius"/>
    </source>
</evidence>
<gene>
    <name evidence="3" type="ORF">GTU67_01305</name>
</gene>
<keyword evidence="2" id="KW-0812">Transmembrane</keyword>
<keyword evidence="2" id="KW-1133">Transmembrane helix</keyword>
<evidence type="ECO:0000313" key="3">
    <source>
        <dbReference type="EMBL" id="MBC2768550.1"/>
    </source>
</evidence>
<protein>
    <submittedName>
        <fullName evidence="3">Uncharacterized protein</fullName>
    </submittedName>
</protein>
<organism evidence="3 4">
    <name type="scientific">Pusillimonas minor</name>
    <dbReference type="NCBI Taxonomy" id="2697024"/>
    <lineage>
        <taxon>Bacteria</taxon>
        <taxon>Pseudomonadati</taxon>
        <taxon>Pseudomonadota</taxon>
        <taxon>Betaproteobacteria</taxon>
        <taxon>Burkholderiales</taxon>
        <taxon>Alcaligenaceae</taxon>
        <taxon>Pusillimonas</taxon>
    </lineage>
</organism>
<dbReference type="RefSeq" id="WP_185778388.1">
    <property type="nucleotide sequence ID" value="NZ_JACJUU010000001.1"/>
</dbReference>
<sequence>MTEIIGSILPYAATLVAFIAGIIGIFVAGKRSGVNQVERKIEQESRKARGVAREADQKFDKIPTDDLRDRARERLRNTANR</sequence>
<reference evidence="3 4" key="1">
    <citation type="submission" date="2020-08" db="EMBL/GenBank/DDBJ databases">
        <title>Paraeoetvoesia sp. YC-7-48 draft genome sequence.</title>
        <authorList>
            <person name="Yao L."/>
        </authorList>
    </citation>
    <scope>NUCLEOTIDE SEQUENCE [LARGE SCALE GENOMIC DNA]</scope>
    <source>
        <strain evidence="4">YC-7-48</strain>
    </source>
</reference>
<name>A0A842HMK1_9BURK</name>
<dbReference type="Proteomes" id="UP000545386">
    <property type="component" value="Unassembled WGS sequence"/>
</dbReference>
<evidence type="ECO:0000313" key="4">
    <source>
        <dbReference type="Proteomes" id="UP000545386"/>
    </source>
</evidence>
<feature type="transmembrane region" description="Helical" evidence="2">
    <location>
        <begin position="6"/>
        <end position="29"/>
    </location>
</feature>
<dbReference type="EMBL" id="JACJUU010000001">
    <property type="protein sequence ID" value="MBC2768550.1"/>
    <property type="molecule type" value="Genomic_DNA"/>
</dbReference>
<dbReference type="AlphaFoldDB" id="A0A842HMK1"/>